<evidence type="ECO:0000256" key="1">
    <source>
        <dbReference type="ARBA" id="ARBA00004123"/>
    </source>
</evidence>
<dbReference type="GO" id="GO:0005634">
    <property type="term" value="C:nucleus"/>
    <property type="evidence" value="ECO:0007669"/>
    <property type="project" value="UniProtKB-SubCell"/>
</dbReference>
<dbReference type="FunFam" id="2.40.50.140:FF:000043">
    <property type="entry name" value="DNA-directed RNA polymerase II subunit RPB7"/>
    <property type="match status" value="1"/>
</dbReference>
<dbReference type="EMBL" id="CACSLK010000984">
    <property type="protein sequence ID" value="CAA0806646.1"/>
    <property type="molecule type" value="Genomic_DNA"/>
</dbReference>
<dbReference type="GO" id="GO:0000428">
    <property type="term" value="C:DNA-directed RNA polymerase complex"/>
    <property type="evidence" value="ECO:0007669"/>
    <property type="project" value="UniProtKB-KW"/>
</dbReference>
<evidence type="ECO:0000256" key="2">
    <source>
        <dbReference type="ARBA" id="ARBA00022478"/>
    </source>
</evidence>
<keyword evidence="4" id="KW-0539">Nucleus</keyword>
<protein>
    <recommendedName>
        <fullName evidence="4">DNA-directed RNA polymerase subunit</fullName>
    </recommendedName>
</protein>
<gene>
    <name evidence="5" type="ORF">SHERM_09532</name>
</gene>
<dbReference type="InterPro" id="IPR036898">
    <property type="entry name" value="RNA_pol_Rpb7-like_N_sf"/>
</dbReference>
<evidence type="ECO:0000256" key="3">
    <source>
        <dbReference type="ARBA" id="ARBA00023163"/>
    </source>
</evidence>
<accession>A0A9N7QZ32</accession>
<dbReference type="GO" id="GO:0003697">
    <property type="term" value="F:single-stranded DNA binding"/>
    <property type="evidence" value="ECO:0007669"/>
    <property type="project" value="TreeGrafter"/>
</dbReference>
<sequence>MYLKSKLSWNVVLPAEKLDIKGLMLQKAIITGLMAEFAARKASRELGYFLAVNTIHSIGEGKVRQQTGDVLFPVEFSCLTFKLLAGEVLDGEVHKILKHGVFIRCGPAENVFLSHQKMDDYQYVPGENPYFINAKSSKIDKGVVVRFLVIGVRFVEAEKGFQAVGSLQGDYLGPVS</sequence>
<evidence type="ECO:0000313" key="5">
    <source>
        <dbReference type="EMBL" id="CAA0806646.1"/>
    </source>
</evidence>
<comment type="caution">
    <text evidence="5">The sequence shown here is derived from an EMBL/GenBank/DDBJ whole genome shotgun (WGS) entry which is preliminary data.</text>
</comment>
<name>A0A9N7QZ32_STRHE</name>
<evidence type="ECO:0000313" key="6">
    <source>
        <dbReference type="Proteomes" id="UP001153555"/>
    </source>
</evidence>
<keyword evidence="2 4" id="KW-0240">DNA-directed RNA polymerase</keyword>
<reference evidence="5" key="1">
    <citation type="submission" date="2019-12" db="EMBL/GenBank/DDBJ databases">
        <authorList>
            <person name="Scholes J."/>
        </authorList>
    </citation>
    <scope>NUCLEOTIDE SEQUENCE</scope>
</reference>
<dbReference type="PANTHER" id="PTHR12709">
    <property type="entry name" value="DNA-DIRECTED RNA POLYMERASE II, III"/>
    <property type="match status" value="1"/>
</dbReference>
<evidence type="ECO:0000256" key="4">
    <source>
        <dbReference type="RuleBase" id="RU369086"/>
    </source>
</evidence>
<dbReference type="GO" id="GO:0006352">
    <property type="term" value="P:DNA-templated transcription initiation"/>
    <property type="evidence" value="ECO:0007669"/>
    <property type="project" value="UniProtKB-UniRule"/>
</dbReference>
<dbReference type="PANTHER" id="PTHR12709:SF3">
    <property type="entry name" value="DNA-DIRECTED RNA POLYMERASE V SUBUNIT 7"/>
    <property type="match status" value="1"/>
</dbReference>
<dbReference type="Proteomes" id="UP001153555">
    <property type="component" value="Unassembled WGS sequence"/>
</dbReference>
<dbReference type="SUPFAM" id="SSF88798">
    <property type="entry name" value="N-terminal, heterodimerisation domain of RBP7 (RpoE)"/>
    <property type="match status" value="1"/>
</dbReference>
<keyword evidence="3 4" id="KW-0804">Transcription</keyword>
<dbReference type="OrthoDB" id="1162399at2759"/>
<comment type="subcellular location">
    <subcellularLocation>
        <location evidence="1 4">Nucleus</location>
    </subcellularLocation>
</comment>
<organism evidence="5 6">
    <name type="scientific">Striga hermonthica</name>
    <name type="common">Purple witchweed</name>
    <name type="synonym">Buchnera hermonthica</name>
    <dbReference type="NCBI Taxonomy" id="68872"/>
    <lineage>
        <taxon>Eukaryota</taxon>
        <taxon>Viridiplantae</taxon>
        <taxon>Streptophyta</taxon>
        <taxon>Embryophyta</taxon>
        <taxon>Tracheophyta</taxon>
        <taxon>Spermatophyta</taxon>
        <taxon>Magnoliopsida</taxon>
        <taxon>eudicotyledons</taxon>
        <taxon>Gunneridae</taxon>
        <taxon>Pentapetalae</taxon>
        <taxon>asterids</taxon>
        <taxon>lamiids</taxon>
        <taxon>Lamiales</taxon>
        <taxon>Orobanchaceae</taxon>
        <taxon>Buchnereae</taxon>
        <taxon>Striga</taxon>
    </lineage>
</organism>
<dbReference type="InterPro" id="IPR012340">
    <property type="entry name" value="NA-bd_OB-fold"/>
</dbReference>
<dbReference type="Gene3D" id="3.30.1490.120">
    <property type="entry name" value="RNA polymerase Rpb7-like, N-terminal domain"/>
    <property type="match status" value="1"/>
</dbReference>
<dbReference type="SUPFAM" id="SSF50249">
    <property type="entry name" value="Nucleic acid-binding proteins"/>
    <property type="match status" value="1"/>
</dbReference>
<dbReference type="Gene3D" id="2.40.50.140">
    <property type="entry name" value="Nucleic acid-binding proteins"/>
    <property type="match status" value="1"/>
</dbReference>
<dbReference type="InterPro" id="IPR045113">
    <property type="entry name" value="Rpb7-like"/>
</dbReference>
<comment type="function">
    <text evidence="4">DNA-dependent RNA polymerase which catalyzes the transcription of DNA into RNA using the four ribonucleoside triphosphates as substrates.</text>
</comment>
<dbReference type="GO" id="GO:0003727">
    <property type="term" value="F:single-stranded RNA binding"/>
    <property type="evidence" value="ECO:0007669"/>
    <property type="project" value="TreeGrafter"/>
</dbReference>
<dbReference type="AlphaFoldDB" id="A0A9N7QZ32"/>
<keyword evidence="6" id="KW-1185">Reference proteome</keyword>
<proteinExistence type="predicted"/>